<dbReference type="CDD" id="cd15904">
    <property type="entry name" value="TSPO_MBR"/>
    <property type="match status" value="1"/>
</dbReference>
<evidence type="ECO:0000256" key="2">
    <source>
        <dbReference type="ARBA" id="ARBA00007524"/>
    </source>
</evidence>
<sequence length="87" mass="9055">MRCSKREVAVAAAVSVGAVLVVAVIGSIAAATSAEQCAALRLPRWVPPPWLFGPVWTVLCALLAVAGWRAWSQGQGGRAVSRWLGTA</sequence>
<dbReference type="InterPro" id="IPR004307">
    <property type="entry name" value="TspO_MBR"/>
</dbReference>
<keyword evidence="5 6" id="KW-0472">Membrane</keyword>
<evidence type="ECO:0000313" key="7">
    <source>
        <dbReference type="EMBL" id="KAA5826611.1"/>
    </source>
</evidence>
<accession>A0A5M7BGN0</accession>
<comment type="subcellular location">
    <subcellularLocation>
        <location evidence="1">Membrane</location>
        <topology evidence="1">Multi-pass membrane protein</topology>
    </subcellularLocation>
</comment>
<dbReference type="EMBL" id="VWPH01000018">
    <property type="protein sequence ID" value="KAA5826611.1"/>
    <property type="molecule type" value="Genomic_DNA"/>
</dbReference>
<reference evidence="7 8" key="1">
    <citation type="submission" date="2019-09" db="EMBL/GenBank/DDBJ databases">
        <title>Draft genome sequence of the thermophilic Saccharopolyspora hirsuta VKM Ac-666T.</title>
        <authorList>
            <person name="Lobastova T.G."/>
            <person name="Fokina V."/>
            <person name="Bragin E.Y."/>
            <person name="Shtratnikova V.Y."/>
            <person name="Starodumova I.P."/>
            <person name="Tarlachkov S.V."/>
            <person name="Donova M.V."/>
        </authorList>
    </citation>
    <scope>NUCLEOTIDE SEQUENCE [LARGE SCALE GENOMIC DNA]</scope>
    <source>
        <strain evidence="7 8">VKM Ac-666</strain>
    </source>
</reference>
<dbReference type="Pfam" id="PF03073">
    <property type="entry name" value="TspO_MBR"/>
    <property type="match status" value="1"/>
</dbReference>
<evidence type="ECO:0000256" key="4">
    <source>
        <dbReference type="ARBA" id="ARBA00022989"/>
    </source>
</evidence>
<dbReference type="Proteomes" id="UP000323946">
    <property type="component" value="Unassembled WGS sequence"/>
</dbReference>
<comment type="caution">
    <text evidence="7">The sequence shown here is derived from an EMBL/GenBank/DDBJ whole genome shotgun (WGS) entry which is preliminary data.</text>
</comment>
<keyword evidence="3 6" id="KW-0812">Transmembrane</keyword>
<evidence type="ECO:0000256" key="1">
    <source>
        <dbReference type="ARBA" id="ARBA00004141"/>
    </source>
</evidence>
<dbReference type="InterPro" id="IPR038330">
    <property type="entry name" value="TspO/MBR-related_sf"/>
</dbReference>
<evidence type="ECO:0000256" key="6">
    <source>
        <dbReference type="SAM" id="Phobius"/>
    </source>
</evidence>
<organism evidence="7 8">
    <name type="scientific">Saccharopolyspora hirsuta</name>
    <dbReference type="NCBI Taxonomy" id="1837"/>
    <lineage>
        <taxon>Bacteria</taxon>
        <taxon>Bacillati</taxon>
        <taxon>Actinomycetota</taxon>
        <taxon>Actinomycetes</taxon>
        <taxon>Pseudonocardiales</taxon>
        <taxon>Pseudonocardiaceae</taxon>
        <taxon>Saccharopolyspora</taxon>
    </lineage>
</organism>
<proteinExistence type="inferred from homology"/>
<dbReference type="GO" id="GO:0016020">
    <property type="term" value="C:membrane"/>
    <property type="evidence" value="ECO:0007669"/>
    <property type="project" value="UniProtKB-SubCell"/>
</dbReference>
<evidence type="ECO:0000256" key="3">
    <source>
        <dbReference type="ARBA" id="ARBA00022692"/>
    </source>
</evidence>
<dbReference type="OrthoDB" id="9795496at2"/>
<keyword evidence="8" id="KW-1185">Reference proteome</keyword>
<dbReference type="AlphaFoldDB" id="A0A5M7BGN0"/>
<dbReference type="Gene3D" id="1.20.1260.100">
    <property type="entry name" value="TspO/MBR protein"/>
    <property type="match status" value="1"/>
</dbReference>
<keyword evidence="4 6" id="KW-1133">Transmembrane helix</keyword>
<gene>
    <name evidence="7" type="ORF">F1721_31130</name>
</gene>
<feature type="transmembrane region" description="Helical" evidence="6">
    <location>
        <begin position="50"/>
        <end position="71"/>
    </location>
</feature>
<protein>
    <submittedName>
        <fullName evidence="7">Tryptophan-rich sensory protein</fullName>
    </submittedName>
</protein>
<name>A0A5M7BGN0_SACHI</name>
<evidence type="ECO:0000313" key="8">
    <source>
        <dbReference type="Proteomes" id="UP000323946"/>
    </source>
</evidence>
<comment type="similarity">
    <text evidence="2">Belongs to the TspO/BZRP family.</text>
</comment>
<evidence type="ECO:0000256" key="5">
    <source>
        <dbReference type="ARBA" id="ARBA00023136"/>
    </source>
</evidence>